<dbReference type="Proteomes" id="UP001151760">
    <property type="component" value="Unassembled WGS sequence"/>
</dbReference>
<accession>A0ABQ5G8T2</accession>
<organism evidence="3 4">
    <name type="scientific">Tanacetum coccineum</name>
    <dbReference type="NCBI Taxonomy" id="301880"/>
    <lineage>
        <taxon>Eukaryota</taxon>
        <taxon>Viridiplantae</taxon>
        <taxon>Streptophyta</taxon>
        <taxon>Embryophyta</taxon>
        <taxon>Tracheophyta</taxon>
        <taxon>Spermatophyta</taxon>
        <taxon>Magnoliopsida</taxon>
        <taxon>eudicotyledons</taxon>
        <taxon>Gunneridae</taxon>
        <taxon>Pentapetalae</taxon>
        <taxon>asterids</taxon>
        <taxon>campanulids</taxon>
        <taxon>Asterales</taxon>
        <taxon>Asteraceae</taxon>
        <taxon>Asteroideae</taxon>
        <taxon>Anthemideae</taxon>
        <taxon>Anthemidinae</taxon>
        <taxon>Tanacetum</taxon>
    </lineage>
</organism>
<evidence type="ECO:0000313" key="3">
    <source>
        <dbReference type="EMBL" id="GJT72091.1"/>
    </source>
</evidence>
<evidence type="ECO:0000256" key="2">
    <source>
        <dbReference type="SAM" id="MobiDB-lite"/>
    </source>
</evidence>
<feature type="coiled-coil region" evidence="1">
    <location>
        <begin position="200"/>
        <end position="227"/>
    </location>
</feature>
<keyword evidence="1" id="KW-0175">Coiled coil</keyword>
<keyword evidence="4" id="KW-1185">Reference proteome</keyword>
<evidence type="ECO:0000313" key="4">
    <source>
        <dbReference type="Proteomes" id="UP001151760"/>
    </source>
</evidence>
<reference evidence="3" key="2">
    <citation type="submission" date="2022-01" db="EMBL/GenBank/DDBJ databases">
        <authorList>
            <person name="Yamashiro T."/>
            <person name="Shiraishi A."/>
            <person name="Satake H."/>
            <person name="Nakayama K."/>
        </authorList>
    </citation>
    <scope>NUCLEOTIDE SEQUENCE</scope>
</reference>
<reference evidence="3" key="1">
    <citation type="journal article" date="2022" name="Int. J. Mol. Sci.">
        <title>Draft Genome of Tanacetum Coccineum: Genomic Comparison of Closely Related Tanacetum-Family Plants.</title>
        <authorList>
            <person name="Yamashiro T."/>
            <person name="Shiraishi A."/>
            <person name="Nakayama K."/>
            <person name="Satake H."/>
        </authorList>
    </citation>
    <scope>NUCLEOTIDE SEQUENCE</scope>
</reference>
<dbReference type="InterPro" id="IPR036875">
    <property type="entry name" value="Znf_CCHC_sf"/>
</dbReference>
<name>A0ABQ5G8T2_9ASTR</name>
<gene>
    <name evidence="3" type="ORF">Tco_1031377</name>
</gene>
<feature type="compositionally biased region" description="Polar residues" evidence="2">
    <location>
        <begin position="342"/>
        <end position="358"/>
    </location>
</feature>
<dbReference type="EMBL" id="BQNB010018225">
    <property type="protein sequence ID" value="GJT72091.1"/>
    <property type="molecule type" value="Genomic_DNA"/>
</dbReference>
<sequence length="364" mass="41524">MDLRWNIAMLTMRVRRFLKNTGRKLDMTNKERIGFDKSKVECFNCHKMGYCARECRAPMNQDSKNTEPTRRTMPVEEINSNALVSQCDGFGYDWSDQAKDGPTNFSLMAYSSTSSNSSTNSKVSNDSNCCSSCLECVKDLKEQNEQLVIDLRTAKISDVSYKTGLESVEARLLVFKKNESVYVEDIKLLKREIYLRDLDITELNRKLELATKEKEDVQLTVQNFENSSKSLSKLLDSQIIDKCKIGLGYNVVPPPYTGNFMPPKPDLVYPSLDDFVDMNESIVEKPIVETNEPKTARKENGALIIEDWVSESEEEDVPKIKTVEMFNKPSFAKINFVKQVKSPRNTSVAKNRQKTPSPRGNKRN</sequence>
<feature type="region of interest" description="Disordered" evidence="2">
    <location>
        <begin position="339"/>
        <end position="364"/>
    </location>
</feature>
<proteinExistence type="predicted"/>
<evidence type="ECO:0000256" key="1">
    <source>
        <dbReference type="SAM" id="Coils"/>
    </source>
</evidence>
<protein>
    <submittedName>
        <fullName evidence="3">Ribonuclease H-like domain-containing protein</fullName>
    </submittedName>
</protein>
<dbReference type="SUPFAM" id="SSF57756">
    <property type="entry name" value="Retrovirus zinc finger-like domains"/>
    <property type="match status" value="1"/>
</dbReference>
<comment type="caution">
    <text evidence="3">The sequence shown here is derived from an EMBL/GenBank/DDBJ whole genome shotgun (WGS) entry which is preliminary data.</text>
</comment>